<feature type="transmembrane region" description="Helical" evidence="8">
    <location>
        <begin position="415"/>
        <end position="434"/>
    </location>
</feature>
<dbReference type="PROSITE" id="PS50850">
    <property type="entry name" value="MFS"/>
    <property type="match status" value="1"/>
</dbReference>
<dbReference type="PANTHER" id="PTHR43791">
    <property type="entry name" value="PERMEASE-RELATED"/>
    <property type="match status" value="1"/>
</dbReference>
<evidence type="ECO:0000313" key="10">
    <source>
        <dbReference type="EMBL" id="ORY70209.1"/>
    </source>
</evidence>
<evidence type="ECO:0000256" key="7">
    <source>
        <dbReference type="SAM" id="MobiDB-lite"/>
    </source>
</evidence>
<name>A0A1Y2EF82_9PEZI</name>
<organism evidence="10 11">
    <name type="scientific">Pseudomassariella vexata</name>
    <dbReference type="NCBI Taxonomy" id="1141098"/>
    <lineage>
        <taxon>Eukaryota</taxon>
        <taxon>Fungi</taxon>
        <taxon>Dikarya</taxon>
        <taxon>Ascomycota</taxon>
        <taxon>Pezizomycotina</taxon>
        <taxon>Sordariomycetes</taxon>
        <taxon>Xylariomycetidae</taxon>
        <taxon>Amphisphaeriales</taxon>
        <taxon>Pseudomassariaceae</taxon>
        <taxon>Pseudomassariella</taxon>
    </lineage>
</organism>
<dbReference type="Proteomes" id="UP000193689">
    <property type="component" value="Unassembled WGS sequence"/>
</dbReference>
<keyword evidence="11" id="KW-1185">Reference proteome</keyword>
<dbReference type="InterPro" id="IPR036259">
    <property type="entry name" value="MFS_trans_sf"/>
</dbReference>
<dbReference type="RefSeq" id="XP_040720159.1">
    <property type="nucleotide sequence ID" value="XM_040855304.1"/>
</dbReference>
<comment type="similarity">
    <text evidence="6">Belongs to the major facilitator superfamily. Allantoate permease family.</text>
</comment>
<feature type="transmembrane region" description="Helical" evidence="8">
    <location>
        <begin position="446"/>
        <end position="469"/>
    </location>
</feature>
<feature type="domain" description="Major facilitator superfamily (MFS) profile" evidence="9">
    <location>
        <begin position="64"/>
        <end position="475"/>
    </location>
</feature>
<dbReference type="InParanoid" id="A0A1Y2EF82"/>
<keyword evidence="2" id="KW-0813">Transport</keyword>
<dbReference type="InterPro" id="IPR011701">
    <property type="entry name" value="MFS"/>
</dbReference>
<gene>
    <name evidence="10" type="ORF">BCR38DRAFT_334333</name>
</gene>
<dbReference type="AlphaFoldDB" id="A0A1Y2EF82"/>
<dbReference type="GO" id="GO:0022857">
    <property type="term" value="F:transmembrane transporter activity"/>
    <property type="evidence" value="ECO:0007669"/>
    <property type="project" value="InterPro"/>
</dbReference>
<evidence type="ECO:0000256" key="5">
    <source>
        <dbReference type="ARBA" id="ARBA00023136"/>
    </source>
</evidence>
<dbReference type="OrthoDB" id="6730379at2759"/>
<keyword evidence="4 8" id="KW-1133">Transmembrane helix</keyword>
<feature type="region of interest" description="Disordered" evidence="7">
    <location>
        <begin position="1"/>
        <end position="28"/>
    </location>
</feature>
<evidence type="ECO:0000256" key="8">
    <source>
        <dbReference type="SAM" id="Phobius"/>
    </source>
</evidence>
<comment type="caution">
    <text evidence="10">The sequence shown here is derived from an EMBL/GenBank/DDBJ whole genome shotgun (WGS) entry which is preliminary data.</text>
</comment>
<accession>A0A1Y2EF82</accession>
<dbReference type="SUPFAM" id="SSF103473">
    <property type="entry name" value="MFS general substrate transporter"/>
    <property type="match status" value="1"/>
</dbReference>
<feature type="transmembrane region" description="Helical" evidence="8">
    <location>
        <begin position="160"/>
        <end position="181"/>
    </location>
</feature>
<evidence type="ECO:0000256" key="1">
    <source>
        <dbReference type="ARBA" id="ARBA00004141"/>
    </source>
</evidence>
<dbReference type="Pfam" id="PF07690">
    <property type="entry name" value="MFS_1"/>
    <property type="match status" value="1"/>
</dbReference>
<dbReference type="EMBL" id="MCFJ01000002">
    <property type="protein sequence ID" value="ORY70209.1"/>
    <property type="molecule type" value="Genomic_DNA"/>
</dbReference>
<evidence type="ECO:0000259" key="9">
    <source>
        <dbReference type="PROSITE" id="PS50850"/>
    </source>
</evidence>
<feature type="transmembrane region" description="Helical" evidence="8">
    <location>
        <begin position="383"/>
        <end position="403"/>
    </location>
</feature>
<feature type="transmembrane region" description="Helical" evidence="8">
    <location>
        <begin position="293"/>
        <end position="314"/>
    </location>
</feature>
<proteinExistence type="inferred from homology"/>
<dbReference type="GO" id="GO:0016020">
    <property type="term" value="C:membrane"/>
    <property type="evidence" value="ECO:0007669"/>
    <property type="project" value="UniProtKB-SubCell"/>
</dbReference>
<dbReference type="GeneID" id="63771516"/>
<feature type="transmembrane region" description="Helical" evidence="8">
    <location>
        <begin position="220"/>
        <end position="243"/>
    </location>
</feature>
<reference evidence="10 11" key="1">
    <citation type="submission" date="2016-07" db="EMBL/GenBank/DDBJ databases">
        <title>Pervasive Adenine N6-methylation of Active Genes in Fungi.</title>
        <authorList>
            <consortium name="DOE Joint Genome Institute"/>
            <person name="Mondo S.J."/>
            <person name="Dannebaum R.O."/>
            <person name="Kuo R.C."/>
            <person name="Labutti K."/>
            <person name="Haridas S."/>
            <person name="Kuo A."/>
            <person name="Salamov A."/>
            <person name="Ahrendt S.R."/>
            <person name="Lipzen A."/>
            <person name="Sullivan W."/>
            <person name="Andreopoulos W.B."/>
            <person name="Clum A."/>
            <person name="Lindquist E."/>
            <person name="Daum C."/>
            <person name="Ramamoorthy G.K."/>
            <person name="Gryganskyi A."/>
            <person name="Culley D."/>
            <person name="Magnuson J.K."/>
            <person name="James T.Y."/>
            <person name="O'Malley M.A."/>
            <person name="Stajich J.E."/>
            <person name="Spatafora J.W."/>
            <person name="Visel A."/>
            <person name="Grigoriev I.V."/>
        </authorList>
    </citation>
    <scope>NUCLEOTIDE SEQUENCE [LARGE SCALE GENOMIC DNA]</scope>
    <source>
        <strain evidence="10 11">CBS 129021</strain>
    </source>
</reference>
<dbReference type="PANTHER" id="PTHR43791:SF73">
    <property type="entry name" value="TRANSPORTER, PUTATIVE-RELATED"/>
    <property type="match status" value="1"/>
</dbReference>
<dbReference type="FunFam" id="1.20.1250.20:FF:000064">
    <property type="entry name" value="MFS allantoate transporter"/>
    <property type="match status" value="1"/>
</dbReference>
<sequence length="538" mass="59773">MADKQIPAVSNTGDTIEPAKENTASIPATGERGEKAAQFLAQHGQVTFDYEEEKHVLQRIDRRILPLILGAYFFQQLDKSTLSYTSIFGLIEDANLKGTEYSWLGSILYLAQLVMQPLAAFILVKLPYGKVTGIAIIGWGSCAAIMASCTNFKSLAALRFLLGTFESMIAPSCVAVTQMWWRRSEQTLRNSYWNAMNGVTFIVGSLITYGLGHIKSSKIYTYQVIFVFCGCLTVLFGLTFILLMPDSPMEAKYLNEREKIIAIERLRANQMGVASRKWRWDHVLETFMDIKTWLWFILTIAISGGISSFGNLIIKSFGFSSFTAILFSLPTGCVQIVSIIGSAYLSTRFARKGLIITCLSCLPATGAIIMLTVPRENKGVLLFGYYLVQCLGAITPMIFTWSAQNTGGDTKKKTSSGMVFVGMCTGNVIGPLLYSTEQAPTYRPGLIANLIMFVLVGAMGLLIPLYLMLLNRRHAQMREQLGKSAVIIDESMLRKKNMGSSKQAELEQNEHAETHKLEDDNGLQDVSDLKNEDFIYVY</sequence>
<evidence type="ECO:0000313" key="11">
    <source>
        <dbReference type="Proteomes" id="UP000193689"/>
    </source>
</evidence>
<evidence type="ECO:0000256" key="2">
    <source>
        <dbReference type="ARBA" id="ARBA00022448"/>
    </source>
</evidence>
<comment type="subcellular location">
    <subcellularLocation>
        <location evidence="1">Membrane</location>
        <topology evidence="1">Multi-pass membrane protein</topology>
    </subcellularLocation>
</comment>
<keyword evidence="3 8" id="KW-0812">Transmembrane</keyword>
<evidence type="ECO:0000256" key="4">
    <source>
        <dbReference type="ARBA" id="ARBA00022989"/>
    </source>
</evidence>
<evidence type="ECO:0000256" key="3">
    <source>
        <dbReference type="ARBA" id="ARBA00022692"/>
    </source>
</evidence>
<evidence type="ECO:0000256" key="6">
    <source>
        <dbReference type="ARBA" id="ARBA00037968"/>
    </source>
</evidence>
<feature type="transmembrane region" description="Helical" evidence="8">
    <location>
        <begin position="193"/>
        <end position="214"/>
    </location>
</feature>
<dbReference type="Gene3D" id="1.20.1250.20">
    <property type="entry name" value="MFS general substrate transporter like domains"/>
    <property type="match status" value="2"/>
</dbReference>
<keyword evidence="5 8" id="KW-0472">Membrane</keyword>
<protein>
    <submittedName>
        <fullName evidence="10">Major facilitator superfamily domain-containing protein</fullName>
    </submittedName>
</protein>
<feature type="transmembrane region" description="Helical" evidence="8">
    <location>
        <begin position="353"/>
        <end position="371"/>
    </location>
</feature>
<dbReference type="InterPro" id="IPR020846">
    <property type="entry name" value="MFS_dom"/>
</dbReference>
<feature type="transmembrane region" description="Helical" evidence="8">
    <location>
        <begin position="320"/>
        <end position="341"/>
    </location>
</feature>